<dbReference type="InterPro" id="IPR024455">
    <property type="entry name" value="Phage_capsid"/>
</dbReference>
<proteinExistence type="predicted"/>
<dbReference type="InterPro" id="IPR054612">
    <property type="entry name" value="Phage_capsid-like_C"/>
</dbReference>
<dbReference type="Proteomes" id="UP000287300">
    <property type="component" value="Unassembled WGS sequence"/>
</dbReference>
<dbReference type="Pfam" id="PF05065">
    <property type="entry name" value="Phage_capsid"/>
    <property type="match status" value="1"/>
</dbReference>
<organism evidence="4 5">
    <name type="scientific">Acetobacter pasteurianus NBRC 3188</name>
    <dbReference type="NCBI Taxonomy" id="1226663"/>
    <lineage>
        <taxon>Bacteria</taxon>
        <taxon>Pseudomonadati</taxon>
        <taxon>Pseudomonadota</taxon>
        <taxon>Alphaproteobacteria</taxon>
        <taxon>Acetobacterales</taxon>
        <taxon>Acetobacteraceae</taxon>
        <taxon>Acetobacter</taxon>
    </lineage>
</organism>
<evidence type="ECO:0000313" key="5">
    <source>
        <dbReference type="Proteomes" id="UP000287300"/>
    </source>
</evidence>
<dbReference type="AlphaFoldDB" id="A0A401WUP1"/>
<dbReference type="EMBL" id="BDES01000049">
    <property type="protein sequence ID" value="GCD52980.1"/>
    <property type="molecule type" value="Genomic_DNA"/>
</dbReference>
<dbReference type="Gene3D" id="3.30.2320.10">
    <property type="entry name" value="hypothetical protein PF0899 domain"/>
    <property type="match status" value="1"/>
</dbReference>
<gene>
    <name evidence="4" type="ORF">NBRC3188_1677</name>
</gene>
<dbReference type="SUPFAM" id="SSF56563">
    <property type="entry name" value="Major capsid protein gp5"/>
    <property type="match status" value="1"/>
</dbReference>
<feature type="domain" description="Phage capsid-like C-terminal" evidence="3">
    <location>
        <begin position="133"/>
        <end position="404"/>
    </location>
</feature>
<evidence type="ECO:0000256" key="1">
    <source>
        <dbReference type="ARBA" id="ARBA00004328"/>
    </source>
</evidence>
<dbReference type="NCBIfam" id="TIGR01554">
    <property type="entry name" value="major_cap_HK97"/>
    <property type="match status" value="1"/>
</dbReference>
<evidence type="ECO:0000313" key="4">
    <source>
        <dbReference type="EMBL" id="GCD52980.1"/>
    </source>
</evidence>
<name>A0A401WUP1_ACEPA</name>
<evidence type="ECO:0000259" key="3">
    <source>
        <dbReference type="Pfam" id="PF05065"/>
    </source>
</evidence>
<reference evidence="4 5" key="1">
    <citation type="submission" date="2016-06" db="EMBL/GenBank/DDBJ databases">
        <title>Acetobacter pasteurianus NBRC 3188 whole genome sequencing project.</title>
        <authorList>
            <person name="Matsutani M."/>
            <person name="Shiwa Y."/>
            <person name="Okamoto-Kainuma A."/>
            <person name="Ishikawa M."/>
            <person name="Koizumi Y."/>
            <person name="Yoshikawa H."/>
            <person name="Yakushi T."/>
            <person name="Matsushita K."/>
        </authorList>
    </citation>
    <scope>NUCLEOTIDE SEQUENCE [LARGE SCALE GENOMIC DNA]</scope>
    <source>
        <strain evidence="4 5">NBRC 3188</strain>
    </source>
</reference>
<comment type="subcellular location">
    <subcellularLocation>
        <location evidence="1">Virion</location>
    </subcellularLocation>
</comment>
<dbReference type="RefSeq" id="WP_124295737.1">
    <property type="nucleotide sequence ID" value="NZ_BDES01000049.1"/>
</dbReference>
<evidence type="ECO:0000256" key="2">
    <source>
        <dbReference type="SAM" id="MobiDB-lite"/>
    </source>
</evidence>
<dbReference type="Gene3D" id="3.30.2400.10">
    <property type="entry name" value="Major capsid protein gp5"/>
    <property type="match status" value="1"/>
</dbReference>
<accession>A0A401WUP1</accession>
<sequence>MKSKELRAKRAKLIEDARALTTGDTMTAEQAAQFDAMMAEADQIKAQIDRIERAEDAERTLAQGVANRADDNGTSPDEQEDEERRHKRVFASWLLGGINSLTGEDRDYVVKRMSAAQSQFKNDANGTGTGPAGGYLVPPAFSDQLLVALKDYFSALDLFDEVATATGADLPWPTNDDTSRRARIIGENSQIGQSPMTFGQSVLKAFLYATDAVLVPWTLMEDSFIDLDAFITTALGTAFGRTLADDLTNGTGNGMPMGVATAAAAGTTSAGDAIAFEDIMELKHSVNRAYRTGAVFMMNDNTVKSLALLKDNEGRPLWIPSLQVDCPDVLAGFPIAVNESMADVAAGSAPILFGNMKNYKFRVTKQVSIVRLNERYADFLQTGFFGYARFGGGLPSAAQPIKKLVMKAAAAPEAGG</sequence>
<protein>
    <submittedName>
        <fullName evidence="4">GTA major capsid protein</fullName>
    </submittedName>
</protein>
<comment type="caution">
    <text evidence="4">The sequence shown here is derived from an EMBL/GenBank/DDBJ whole genome shotgun (WGS) entry which is preliminary data.</text>
</comment>
<feature type="region of interest" description="Disordered" evidence="2">
    <location>
        <begin position="62"/>
        <end position="85"/>
    </location>
</feature>